<gene>
    <name evidence="2" type="ORF">UT41_C0002G0055</name>
</gene>
<reference evidence="2 3" key="1">
    <citation type="journal article" date="2015" name="Nature">
        <title>rRNA introns, odd ribosomes, and small enigmatic genomes across a large radiation of phyla.</title>
        <authorList>
            <person name="Brown C.T."/>
            <person name="Hug L.A."/>
            <person name="Thomas B.C."/>
            <person name="Sharon I."/>
            <person name="Castelle C.J."/>
            <person name="Singh A."/>
            <person name="Wilkins M.J."/>
            <person name="Williams K.H."/>
            <person name="Banfield J.F."/>
        </authorList>
    </citation>
    <scope>NUCLEOTIDE SEQUENCE [LARGE SCALE GENOMIC DNA]</scope>
</reference>
<dbReference type="PANTHER" id="PTHR34293">
    <property type="entry name" value="HTH-TYPE TRANSCRIPTIONAL REGULATOR TRMBL2"/>
    <property type="match status" value="1"/>
</dbReference>
<dbReference type="Gene3D" id="1.10.10.10">
    <property type="entry name" value="Winged helix-like DNA-binding domain superfamily/Winged helix DNA-binding domain"/>
    <property type="match status" value="1"/>
</dbReference>
<evidence type="ECO:0000259" key="1">
    <source>
        <dbReference type="Pfam" id="PF01978"/>
    </source>
</evidence>
<dbReference type="Pfam" id="PF01978">
    <property type="entry name" value="TrmB"/>
    <property type="match status" value="1"/>
</dbReference>
<dbReference type="SUPFAM" id="SSF46785">
    <property type="entry name" value="Winged helix' DNA-binding domain"/>
    <property type="match status" value="1"/>
</dbReference>
<name>A0A0G0NHJ3_9BACT</name>
<dbReference type="Proteomes" id="UP000034665">
    <property type="component" value="Unassembled WGS sequence"/>
</dbReference>
<evidence type="ECO:0000313" key="3">
    <source>
        <dbReference type="Proteomes" id="UP000034665"/>
    </source>
</evidence>
<evidence type="ECO:0000313" key="2">
    <source>
        <dbReference type="EMBL" id="KKR12281.1"/>
    </source>
</evidence>
<dbReference type="InterPro" id="IPR036390">
    <property type="entry name" value="WH_DNA-bd_sf"/>
</dbReference>
<dbReference type="PANTHER" id="PTHR34293:SF1">
    <property type="entry name" value="HTH-TYPE TRANSCRIPTIONAL REGULATOR TRMBL2"/>
    <property type="match status" value="1"/>
</dbReference>
<accession>A0A0G0NHJ3</accession>
<dbReference type="EMBL" id="LBWR01000002">
    <property type="protein sequence ID" value="KKR12281.1"/>
    <property type="molecule type" value="Genomic_DNA"/>
</dbReference>
<protein>
    <submittedName>
        <fullName evidence="2">Transcriptional regulator, TrmB</fullName>
    </submittedName>
</protein>
<organism evidence="2 3">
    <name type="scientific">Candidatus Wolfebacteria bacterium GW2011_GWC2_39_22</name>
    <dbReference type="NCBI Taxonomy" id="1619013"/>
    <lineage>
        <taxon>Bacteria</taxon>
        <taxon>Candidatus Wolfeibacteriota</taxon>
    </lineage>
</organism>
<dbReference type="InterPro" id="IPR051797">
    <property type="entry name" value="TrmB-like"/>
</dbReference>
<dbReference type="InterPro" id="IPR036388">
    <property type="entry name" value="WH-like_DNA-bd_sf"/>
</dbReference>
<proteinExistence type="predicted"/>
<sequence length="245" mass="28247">MKLYPELKHLGLTDSDIRVYLSLLELGTTTISRLAKKSGVKRTTVYLIIDSLKQKGLVSASTKAGKTHFYAQDPRTLGDIMEERKRSIDKIIPQLLSFTNLLDKKPQIRYFEGNDGIKEVLRDALNYPGQEICMWYSDSYVHHFEPTFFLDYYIPKRKEKKISVRAILPDSEAVRKANESNVSHLKQVRMFPSGTYSMSIEIDIYGDNKIGILSFEEEFGLIIESKKIHDSLKSIFETMWMFGKS</sequence>
<dbReference type="InterPro" id="IPR002831">
    <property type="entry name" value="Tscrpt_reg_TrmB_N"/>
</dbReference>
<feature type="domain" description="Transcription regulator TrmB N-terminal" evidence="1">
    <location>
        <begin position="7"/>
        <end position="71"/>
    </location>
</feature>
<dbReference type="STRING" id="1619013.UT41_C0002G0055"/>
<dbReference type="AlphaFoldDB" id="A0A0G0NHJ3"/>
<comment type="caution">
    <text evidence="2">The sequence shown here is derived from an EMBL/GenBank/DDBJ whole genome shotgun (WGS) entry which is preliminary data.</text>
</comment>